<dbReference type="AlphaFoldDB" id="A0A371QUG8"/>
<organism evidence="12 13">
    <name type="scientific">Pyrobaculum aerophilum</name>
    <dbReference type="NCBI Taxonomy" id="13773"/>
    <lineage>
        <taxon>Archaea</taxon>
        <taxon>Thermoproteota</taxon>
        <taxon>Thermoprotei</taxon>
        <taxon>Thermoproteales</taxon>
        <taxon>Thermoproteaceae</taxon>
        <taxon>Pyrobaculum</taxon>
    </lineage>
</organism>
<proteinExistence type="inferred from homology"/>
<dbReference type="CDD" id="cd12918">
    <property type="entry name" value="VKOR_arc"/>
    <property type="match status" value="1"/>
</dbReference>
<dbReference type="InterPro" id="IPR012932">
    <property type="entry name" value="VKOR"/>
</dbReference>
<evidence type="ECO:0000256" key="3">
    <source>
        <dbReference type="ARBA" id="ARBA00022692"/>
    </source>
</evidence>
<evidence type="ECO:0000256" key="9">
    <source>
        <dbReference type="ARBA" id="ARBA00023284"/>
    </source>
</evidence>
<dbReference type="Gene3D" id="1.20.1440.130">
    <property type="entry name" value="VKOR domain"/>
    <property type="match status" value="1"/>
</dbReference>
<keyword evidence="7 10" id="KW-0472">Membrane</keyword>
<comment type="similarity">
    <text evidence="2">Belongs to the VKOR family.</text>
</comment>
<evidence type="ECO:0000256" key="4">
    <source>
        <dbReference type="ARBA" id="ARBA00022719"/>
    </source>
</evidence>
<keyword evidence="8" id="KW-1015">Disulfide bond</keyword>
<feature type="transmembrane region" description="Helical" evidence="10">
    <location>
        <begin position="115"/>
        <end position="133"/>
    </location>
</feature>
<accession>A0A371QUG8</accession>
<evidence type="ECO:0000256" key="10">
    <source>
        <dbReference type="SAM" id="Phobius"/>
    </source>
</evidence>
<dbReference type="Proteomes" id="UP000257123">
    <property type="component" value="Unassembled WGS sequence"/>
</dbReference>
<dbReference type="RefSeq" id="WP_116422055.1">
    <property type="nucleotide sequence ID" value="NZ_NMUE01000067.1"/>
</dbReference>
<reference evidence="12 13" key="1">
    <citation type="submission" date="2017-07" db="EMBL/GenBank/DDBJ databases">
        <title>Draft genome sequence of aerobic hyperthermophilic archaea, Pyrobaculum aerophilum YKB31 and YKB32.</title>
        <authorList>
            <person name="Mochizuki T."/>
            <person name="Berliner A.J."/>
            <person name="Yoshida-Takashima Y."/>
            <person name="Takaki Y."/>
            <person name="Nunoura T."/>
            <person name="Takai K."/>
        </authorList>
    </citation>
    <scope>NUCLEOTIDE SEQUENCE [LARGE SCALE GENOMIC DNA]</scope>
    <source>
        <strain evidence="12 13">YKB31</strain>
    </source>
</reference>
<dbReference type="GO" id="GO:0048038">
    <property type="term" value="F:quinone binding"/>
    <property type="evidence" value="ECO:0007669"/>
    <property type="project" value="UniProtKB-KW"/>
</dbReference>
<evidence type="ECO:0000256" key="5">
    <source>
        <dbReference type="ARBA" id="ARBA00022989"/>
    </source>
</evidence>
<keyword evidence="4" id="KW-0874">Quinone</keyword>
<evidence type="ECO:0000313" key="12">
    <source>
        <dbReference type="EMBL" id="RFA93176.1"/>
    </source>
</evidence>
<sequence>MALYTLTGLLAALGVAVGLLGSRLIALSLLAAAGLLHTLFNKPSAFCAKYKTGGCEAVLSSPYAKPFGIPLEYLGAAWFAGVPIAYYLGIGLVWSVMAFAGVIALVAIEAKLRAFCIYCTVAHVIGLAAAFLLL</sequence>
<feature type="domain" description="Vitamin K epoxide reductase" evidence="11">
    <location>
        <begin position="7"/>
        <end position="134"/>
    </location>
</feature>
<gene>
    <name evidence="12" type="ORF">CGL51_13320</name>
</gene>
<feature type="transmembrane region" description="Helical" evidence="10">
    <location>
        <begin position="84"/>
        <end position="108"/>
    </location>
</feature>
<keyword evidence="3 10" id="KW-0812">Transmembrane</keyword>
<keyword evidence="5 10" id="KW-1133">Transmembrane helix</keyword>
<name>A0A371QUG8_9CREN</name>
<protein>
    <submittedName>
        <fullName evidence="12">Vitamin K epoxide reductase</fullName>
    </submittedName>
</protein>
<comment type="caution">
    <text evidence="12">The sequence shown here is derived from an EMBL/GenBank/DDBJ whole genome shotgun (WGS) entry which is preliminary data.</text>
</comment>
<evidence type="ECO:0000256" key="1">
    <source>
        <dbReference type="ARBA" id="ARBA00004141"/>
    </source>
</evidence>
<evidence type="ECO:0000256" key="7">
    <source>
        <dbReference type="ARBA" id="ARBA00023136"/>
    </source>
</evidence>
<evidence type="ECO:0000259" key="11">
    <source>
        <dbReference type="SMART" id="SM00756"/>
    </source>
</evidence>
<evidence type="ECO:0000313" key="13">
    <source>
        <dbReference type="Proteomes" id="UP000257123"/>
    </source>
</evidence>
<evidence type="ECO:0000256" key="8">
    <source>
        <dbReference type="ARBA" id="ARBA00023157"/>
    </source>
</evidence>
<dbReference type="SMART" id="SM00756">
    <property type="entry name" value="VKc"/>
    <property type="match status" value="1"/>
</dbReference>
<evidence type="ECO:0000256" key="2">
    <source>
        <dbReference type="ARBA" id="ARBA00006214"/>
    </source>
</evidence>
<dbReference type="Pfam" id="PF07884">
    <property type="entry name" value="VKOR"/>
    <property type="match status" value="1"/>
</dbReference>
<dbReference type="EMBL" id="NMUE01000067">
    <property type="protein sequence ID" value="RFA93176.1"/>
    <property type="molecule type" value="Genomic_DNA"/>
</dbReference>
<dbReference type="InterPro" id="IPR038354">
    <property type="entry name" value="VKOR_sf"/>
</dbReference>
<dbReference type="GO" id="GO:0016491">
    <property type="term" value="F:oxidoreductase activity"/>
    <property type="evidence" value="ECO:0007669"/>
    <property type="project" value="UniProtKB-KW"/>
</dbReference>
<dbReference type="GO" id="GO:0016020">
    <property type="term" value="C:membrane"/>
    <property type="evidence" value="ECO:0007669"/>
    <property type="project" value="UniProtKB-SubCell"/>
</dbReference>
<keyword evidence="9" id="KW-0676">Redox-active center</keyword>
<evidence type="ECO:0000256" key="6">
    <source>
        <dbReference type="ARBA" id="ARBA00023002"/>
    </source>
</evidence>
<comment type="subcellular location">
    <subcellularLocation>
        <location evidence="1">Membrane</location>
        <topology evidence="1">Multi-pass membrane protein</topology>
    </subcellularLocation>
</comment>
<keyword evidence="6" id="KW-0560">Oxidoreductase</keyword>